<organism evidence="1 2">
    <name type="scientific">Microctonus aethiopoides</name>
    <dbReference type="NCBI Taxonomy" id="144406"/>
    <lineage>
        <taxon>Eukaryota</taxon>
        <taxon>Metazoa</taxon>
        <taxon>Ecdysozoa</taxon>
        <taxon>Arthropoda</taxon>
        <taxon>Hexapoda</taxon>
        <taxon>Insecta</taxon>
        <taxon>Pterygota</taxon>
        <taxon>Neoptera</taxon>
        <taxon>Endopterygota</taxon>
        <taxon>Hymenoptera</taxon>
        <taxon>Apocrita</taxon>
        <taxon>Ichneumonoidea</taxon>
        <taxon>Braconidae</taxon>
        <taxon>Euphorinae</taxon>
        <taxon>Microctonus</taxon>
    </lineage>
</organism>
<dbReference type="AlphaFoldDB" id="A0AA39FUC4"/>
<dbReference type="Proteomes" id="UP001168990">
    <property type="component" value="Unassembled WGS sequence"/>
</dbReference>
<name>A0AA39FUC4_9HYME</name>
<reference evidence="1" key="2">
    <citation type="submission" date="2023-03" db="EMBL/GenBank/DDBJ databases">
        <authorList>
            <person name="Inwood S.N."/>
            <person name="Skelly J.G."/>
            <person name="Guhlin J."/>
            <person name="Harrop T.W.R."/>
            <person name="Goldson S.G."/>
            <person name="Dearden P.K."/>
        </authorList>
    </citation>
    <scope>NUCLEOTIDE SEQUENCE</scope>
    <source>
        <strain evidence="1">Irish</strain>
        <tissue evidence="1">Whole body</tissue>
    </source>
</reference>
<dbReference type="EMBL" id="JAQQBS010000001">
    <property type="protein sequence ID" value="KAK0175813.1"/>
    <property type="molecule type" value="Genomic_DNA"/>
</dbReference>
<proteinExistence type="predicted"/>
<comment type="caution">
    <text evidence="1">The sequence shown here is derived from an EMBL/GenBank/DDBJ whole genome shotgun (WGS) entry which is preliminary data.</text>
</comment>
<accession>A0AA39FUC4</accession>
<evidence type="ECO:0000313" key="1">
    <source>
        <dbReference type="EMBL" id="KAK0175813.1"/>
    </source>
</evidence>
<keyword evidence="2" id="KW-1185">Reference proteome</keyword>
<evidence type="ECO:0000313" key="2">
    <source>
        <dbReference type="Proteomes" id="UP001168990"/>
    </source>
</evidence>
<sequence>MNTNSKNTYKLEYTSHYIKKSQRKIPIFIPHDCYAQNAVQERHQINPHFTILWTLNNSKSKLLCDNYFSDIFHSTYQISYKNPLLKKTELKLTEPLRLLSDTKNKKIKEYDSEYMRYLNNLYCKSQDNKILTLPSTAKRVLGYVSPSLLHGILSSYQDTIGRTGAEIIFDKGKLMPVALQKSQKKF</sequence>
<protein>
    <submittedName>
        <fullName evidence="1">Uncharacterized protein</fullName>
    </submittedName>
</protein>
<gene>
    <name evidence="1" type="ORF">PV328_000015</name>
</gene>
<reference evidence="1" key="1">
    <citation type="journal article" date="2023" name="bioRxiv">
        <title>Scaffold-level genome assemblies of two parasitoid biocontrol wasps reveal the parthenogenesis mechanism and an associated novel virus.</title>
        <authorList>
            <person name="Inwood S."/>
            <person name="Skelly J."/>
            <person name="Guhlin J."/>
            <person name="Harrop T."/>
            <person name="Goldson S."/>
            <person name="Dearden P."/>
        </authorList>
    </citation>
    <scope>NUCLEOTIDE SEQUENCE</scope>
    <source>
        <strain evidence="1">Irish</strain>
        <tissue evidence="1">Whole body</tissue>
    </source>
</reference>